<dbReference type="RefSeq" id="XP_060288356.1">
    <property type="nucleotide sequence ID" value="XM_060431344.1"/>
</dbReference>
<dbReference type="AlphaFoldDB" id="A0AAJ0CAX3"/>
<name>A0AAJ0CAX3_9PEZI</name>
<keyword evidence="4" id="KW-1185">Reference proteome</keyword>
<evidence type="ECO:0000256" key="2">
    <source>
        <dbReference type="SAM" id="Phobius"/>
    </source>
</evidence>
<proteinExistence type="predicted"/>
<dbReference type="EMBL" id="MU838997">
    <property type="protein sequence ID" value="KAK1772143.1"/>
    <property type="molecule type" value="Genomic_DNA"/>
</dbReference>
<dbReference type="GeneID" id="85314531"/>
<dbReference type="Proteomes" id="UP001244011">
    <property type="component" value="Unassembled WGS sequence"/>
</dbReference>
<feature type="region of interest" description="Disordered" evidence="1">
    <location>
        <begin position="59"/>
        <end position="136"/>
    </location>
</feature>
<feature type="compositionally biased region" description="Pro residues" evidence="1">
    <location>
        <begin position="59"/>
        <end position="73"/>
    </location>
</feature>
<evidence type="ECO:0000256" key="1">
    <source>
        <dbReference type="SAM" id="MobiDB-lite"/>
    </source>
</evidence>
<sequence>MVKPNDAIALVIALHVVILVIISYLLVRAMRTVGVVATVKFTSTSYSWISDDVPAPPHTPVRVNVPPPPPGPGPGRHANPGGRVNIDAGRGRAGGGGGGGGRVNIAPGSRSGNGGGRRTGSVVNVQPGPGGRVNIA</sequence>
<keyword evidence="2" id="KW-1133">Transmembrane helix</keyword>
<organism evidence="3 4">
    <name type="scientific">Phialemonium atrogriseum</name>
    <dbReference type="NCBI Taxonomy" id="1093897"/>
    <lineage>
        <taxon>Eukaryota</taxon>
        <taxon>Fungi</taxon>
        <taxon>Dikarya</taxon>
        <taxon>Ascomycota</taxon>
        <taxon>Pezizomycotina</taxon>
        <taxon>Sordariomycetes</taxon>
        <taxon>Sordariomycetidae</taxon>
        <taxon>Cephalothecales</taxon>
        <taxon>Cephalothecaceae</taxon>
        <taxon>Phialemonium</taxon>
    </lineage>
</organism>
<comment type="caution">
    <text evidence="3">The sequence shown here is derived from an EMBL/GenBank/DDBJ whole genome shotgun (WGS) entry which is preliminary data.</text>
</comment>
<evidence type="ECO:0000313" key="3">
    <source>
        <dbReference type="EMBL" id="KAK1772143.1"/>
    </source>
</evidence>
<keyword evidence="2" id="KW-0812">Transmembrane</keyword>
<gene>
    <name evidence="3" type="ORF">QBC33DRAFT_582425</name>
</gene>
<accession>A0AAJ0CAX3</accession>
<protein>
    <submittedName>
        <fullName evidence="3">Uncharacterized protein</fullName>
    </submittedName>
</protein>
<evidence type="ECO:0000313" key="4">
    <source>
        <dbReference type="Proteomes" id="UP001244011"/>
    </source>
</evidence>
<feature type="compositionally biased region" description="Gly residues" evidence="1">
    <location>
        <begin position="91"/>
        <end position="102"/>
    </location>
</feature>
<keyword evidence="2" id="KW-0472">Membrane</keyword>
<feature type="transmembrane region" description="Helical" evidence="2">
    <location>
        <begin position="6"/>
        <end position="27"/>
    </location>
</feature>
<reference evidence="3" key="1">
    <citation type="submission" date="2023-06" db="EMBL/GenBank/DDBJ databases">
        <title>Genome-scale phylogeny and comparative genomics of the fungal order Sordariales.</title>
        <authorList>
            <consortium name="Lawrence Berkeley National Laboratory"/>
            <person name="Hensen N."/>
            <person name="Bonometti L."/>
            <person name="Westerberg I."/>
            <person name="Brannstrom I.O."/>
            <person name="Guillou S."/>
            <person name="Cros-Aarteil S."/>
            <person name="Calhoun S."/>
            <person name="Haridas S."/>
            <person name="Kuo A."/>
            <person name="Mondo S."/>
            <person name="Pangilinan J."/>
            <person name="Riley R."/>
            <person name="Labutti K."/>
            <person name="Andreopoulos B."/>
            <person name="Lipzen A."/>
            <person name="Chen C."/>
            <person name="Yanf M."/>
            <person name="Daum C."/>
            <person name="Ng V."/>
            <person name="Clum A."/>
            <person name="Steindorff A."/>
            <person name="Ohm R."/>
            <person name="Martin F."/>
            <person name="Silar P."/>
            <person name="Natvig D."/>
            <person name="Lalanne C."/>
            <person name="Gautier V."/>
            <person name="Ament-Velasquez S.L."/>
            <person name="Kruys A."/>
            <person name="Hutchinson M.I."/>
            <person name="Powell A.J."/>
            <person name="Barry K."/>
            <person name="Miller A.N."/>
            <person name="Grigoriev I.V."/>
            <person name="Debuchy R."/>
            <person name="Gladieux P."/>
            <person name="Thoren M.H."/>
            <person name="Johannesson H."/>
        </authorList>
    </citation>
    <scope>NUCLEOTIDE SEQUENCE</scope>
    <source>
        <strain evidence="3">8032-3</strain>
    </source>
</reference>